<comment type="caution">
    <text evidence="2">The sequence shown here is derived from an EMBL/GenBank/DDBJ whole genome shotgun (WGS) entry which is preliminary data.</text>
</comment>
<dbReference type="EC" id="2.2.1.2" evidence="2"/>
<keyword evidence="1" id="KW-0704">Schiff base</keyword>
<protein>
    <submittedName>
        <fullName evidence="2">Transaldolase</fullName>
        <ecNumber evidence="2">2.2.1.2</ecNumber>
    </submittedName>
</protein>
<keyword evidence="2" id="KW-0808">Transferase</keyword>
<gene>
    <name evidence="2" type="ORF">GGQ63_002432</name>
</gene>
<dbReference type="InterPro" id="IPR013785">
    <property type="entry name" value="Aldolase_TIM"/>
</dbReference>
<dbReference type="Proteomes" id="UP000523821">
    <property type="component" value="Unassembled WGS sequence"/>
</dbReference>
<dbReference type="SUPFAM" id="SSF51569">
    <property type="entry name" value="Aldolase"/>
    <property type="match status" value="1"/>
</dbReference>
<dbReference type="Gene3D" id="3.20.20.70">
    <property type="entry name" value="Aldolase class I"/>
    <property type="match status" value="1"/>
</dbReference>
<dbReference type="EMBL" id="JACHOO010000004">
    <property type="protein sequence ID" value="MBB5753366.1"/>
    <property type="molecule type" value="Genomic_DNA"/>
</dbReference>
<dbReference type="GO" id="GO:0004801">
    <property type="term" value="F:transaldolase activity"/>
    <property type="evidence" value="ECO:0007669"/>
    <property type="project" value="UniProtKB-EC"/>
</dbReference>
<dbReference type="AlphaFoldDB" id="A0A7W9L2C1"/>
<evidence type="ECO:0000313" key="3">
    <source>
        <dbReference type="Proteomes" id="UP000523821"/>
    </source>
</evidence>
<dbReference type="InterPro" id="IPR001585">
    <property type="entry name" value="TAL/FSA"/>
</dbReference>
<dbReference type="PROSITE" id="PS01054">
    <property type="entry name" value="TRANSALDOLASE_1"/>
    <property type="match status" value="1"/>
</dbReference>
<dbReference type="GO" id="GO:0005975">
    <property type="term" value="P:carbohydrate metabolic process"/>
    <property type="evidence" value="ECO:0007669"/>
    <property type="project" value="InterPro"/>
</dbReference>
<dbReference type="RefSeq" id="WP_183856101.1">
    <property type="nucleotide sequence ID" value="NZ_JACHOO010000004.1"/>
</dbReference>
<proteinExistence type="predicted"/>
<accession>A0A7W9L2C1</accession>
<evidence type="ECO:0000313" key="2">
    <source>
        <dbReference type="EMBL" id="MBB5753366.1"/>
    </source>
</evidence>
<name>A0A7W9L2C1_9HYPH</name>
<organism evidence="2 3">
    <name type="scientific">Prosthecomicrobium pneumaticum</name>
    <dbReference type="NCBI Taxonomy" id="81895"/>
    <lineage>
        <taxon>Bacteria</taxon>
        <taxon>Pseudomonadati</taxon>
        <taxon>Pseudomonadota</taxon>
        <taxon>Alphaproteobacteria</taxon>
        <taxon>Hyphomicrobiales</taxon>
        <taxon>Kaistiaceae</taxon>
        <taxon>Prosthecomicrobium</taxon>
    </lineage>
</organism>
<dbReference type="InterPro" id="IPR018225">
    <property type="entry name" value="Transaldolase_AS"/>
</dbReference>
<dbReference type="Pfam" id="PF00923">
    <property type="entry name" value="TAL_FSA"/>
    <property type="match status" value="1"/>
</dbReference>
<reference evidence="2 3" key="1">
    <citation type="submission" date="2020-08" db="EMBL/GenBank/DDBJ databases">
        <title>Genomic Encyclopedia of Type Strains, Phase IV (KMG-IV): sequencing the most valuable type-strain genomes for metagenomic binning, comparative biology and taxonomic classification.</title>
        <authorList>
            <person name="Goeker M."/>
        </authorList>
    </citation>
    <scope>NUCLEOTIDE SEQUENCE [LARGE SCALE GENOMIC DNA]</scope>
    <source>
        <strain evidence="2 3">DSM 16268</strain>
    </source>
</reference>
<dbReference type="PANTHER" id="PTHR10683">
    <property type="entry name" value="TRANSALDOLASE"/>
    <property type="match status" value="1"/>
</dbReference>
<keyword evidence="3" id="KW-1185">Reference proteome</keyword>
<evidence type="ECO:0000256" key="1">
    <source>
        <dbReference type="ARBA" id="ARBA00023270"/>
    </source>
</evidence>
<sequence length="222" mass="22843">MGGTGLRLFLDTAEEAAWRAWLPSGLFHGVTTNPTLLAAARKPCSVGEIELLASAAFGLGAQELQAQSWGRTAKALYTNGRALAAIDDRVVVKVPITREGAEAAARLIAEGVGVTMTAVYAAHQGLSAAALGARYVAPYLGRMNDAGRDGFAEIVAMAELMRAAGGATRILVASLRAADDLVRLARAGVDTFTFGPKVAEALFADPLTAAAAEAFEKAAEGG</sequence>
<dbReference type="PANTHER" id="PTHR10683:SF40">
    <property type="entry name" value="FRUCTOSE-6-PHOSPHATE ALDOLASE 1-RELATED"/>
    <property type="match status" value="1"/>
</dbReference>